<evidence type="ECO:0000256" key="1">
    <source>
        <dbReference type="SAM" id="Coils"/>
    </source>
</evidence>
<keyword evidence="3" id="KW-1185">Reference proteome</keyword>
<feature type="coiled-coil region" evidence="1">
    <location>
        <begin position="565"/>
        <end position="592"/>
    </location>
</feature>
<keyword evidence="1" id="KW-0175">Coiled coil</keyword>
<protein>
    <submittedName>
        <fullName evidence="2">Uncharacterized protein</fullName>
    </submittedName>
</protein>
<sequence>MGKITGKVNYKEVLKGDIGYTFEPHVTVDGVLYWTNNGNLENPLPVNLHGKQGFMFIPHVDDEGNLSWTNTGELENPPTVNIKGDKGYFYTPHISEDGILSWSNNGNLENPQPFNISDLILNEVKESRVDTTGKTFTKLKERLDSDFKKLSESIKNNDTKDEVVQARTATTGENFMTLDDRIDHEVMRLREKIEVTMLEQEDKESHDISNTIDGVCSDMIIKGKTIKLDNDEIKSFGQQENKISILSHSKNLCDVRKAYTDYTGFSFVTDSNKLSINGTTDNKWAYVGIPVKLRPNIDLTFSFKGSGNNNFLKANIILESNKNNSLTGDISANSSTTFRVNERCTVIIKLFFSGATTGNFNVDYWDIQLEEGTQSTPYEPYKEDKKDILLSSLGFDEGLRGLNLTVCDELNGIKNVAIKRVEKHSFTGNENISLHDTQTETISFRYLNDTHITSWEKPSNLLCTSLPSIGNKIYESNNVGCASDNIGFIFRLNKNSLTSQDVEGFRKWLKANPTTIYYELAEPIETPLTDTINAKAFNDRTYINFENSIKGTSSFKVPVNTNKLINDLKFEKEDLKEKFNNLTNEFENFKTYMIQTLPYKEV</sequence>
<dbReference type="Proteomes" id="UP001058143">
    <property type="component" value="Segment"/>
</dbReference>
<name>A0A976SPN9_9CAUD</name>
<proteinExistence type="predicted"/>
<accession>A0A976SPN9</accession>
<dbReference type="EMBL" id="OP022426">
    <property type="protein sequence ID" value="UVD33110.1"/>
    <property type="molecule type" value="Genomic_DNA"/>
</dbReference>
<evidence type="ECO:0000313" key="2">
    <source>
        <dbReference type="EMBL" id="UVD33110.1"/>
    </source>
</evidence>
<evidence type="ECO:0000313" key="3">
    <source>
        <dbReference type="Proteomes" id="UP001058143"/>
    </source>
</evidence>
<organism evidence="2 3">
    <name type="scientific">Clostridium phage vB_CpeP_PM11</name>
    <dbReference type="NCBI Taxonomy" id="2970322"/>
    <lineage>
        <taxon>Viruses</taxon>
        <taxon>Duplodnaviria</taxon>
        <taxon>Heunggongvirae</taxon>
        <taxon>Uroviricota</taxon>
        <taxon>Caudoviricetes</taxon>
        <taxon>Guelinviridae</taxon>
        <taxon>Denniswatsonvirinae</taxon>
        <taxon>Gregsiragusavirus</taxon>
        <taxon>Gregsiragusavirus pm11</taxon>
    </lineage>
</organism>
<reference evidence="3" key="1">
    <citation type="submission" date="2022-07" db="EMBL/GenBank/DDBJ databases">
        <title>complete genome sequence analysis of a novel Escherichia phage PD205.</title>
        <authorList>
            <person name="Zhuang Y."/>
        </authorList>
    </citation>
    <scope>NUCLEOTIDE SEQUENCE [LARGE SCALE GENOMIC DNA]</scope>
</reference>